<dbReference type="EMBL" id="FWXV01000004">
    <property type="protein sequence ID" value="SMD13554.1"/>
    <property type="molecule type" value="Genomic_DNA"/>
</dbReference>
<accession>A0A1Y5XRH6</accession>
<feature type="region of interest" description="Disordered" evidence="1">
    <location>
        <begin position="1"/>
        <end position="25"/>
    </location>
</feature>
<feature type="region of interest" description="Disordered" evidence="1">
    <location>
        <begin position="149"/>
        <end position="205"/>
    </location>
</feature>
<proteinExistence type="predicted"/>
<name>A0A1Y5XRH6_KIBAR</name>
<reference evidence="2 3" key="1">
    <citation type="submission" date="2017-04" db="EMBL/GenBank/DDBJ databases">
        <authorList>
            <person name="Afonso C.L."/>
            <person name="Miller P.J."/>
            <person name="Scott M.A."/>
            <person name="Spackman E."/>
            <person name="Goraichik I."/>
            <person name="Dimitrov K.M."/>
            <person name="Suarez D.L."/>
            <person name="Swayne D.E."/>
        </authorList>
    </citation>
    <scope>NUCLEOTIDE SEQUENCE [LARGE SCALE GENOMIC DNA]</scope>
    <source>
        <strain evidence="2 3">DSM 43828</strain>
    </source>
</reference>
<dbReference type="AlphaFoldDB" id="A0A1Y5XRH6"/>
<protein>
    <submittedName>
        <fullName evidence="2">Uncharacterized protein</fullName>
    </submittedName>
</protein>
<gene>
    <name evidence="2" type="ORF">SAMN05661093_04880</name>
</gene>
<dbReference type="Proteomes" id="UP000192674">
    <property type="component" value="Unassembled WGS sequence"/>
</dbReference>
<organism evidence="2 3">
    <name type="scientific">Kibdelosporangium aridum</name>
    <dbReference type="NCBI Taxonomy" id="2030"/>
    <lineage>
        <taxon>Bacteria</taxon>
        <taxon>Bacillati</taxon>
        <taxon>Actinomycetota</taxon>
        <taxon>Actinomycetes</taxon>
        <taxon>Pseudonocardiales</taxon>
        <taxon>Pseudonocardiaceae</taxon>
        <taxon>Kibdelosporangium</taxon>
    </lineage>
</organism>
<keyword evidence="3" id="KW-1185">Reference proteome</keyword>
<evidence type="ECO:0000313" key="2">
    <source>
        <dbReference type="EMBL" id="SMD13554.1"/>
    </source>
</evidence>
<evidence type="ECO:0000256" key="1">
    <source>
        <dbReference type="SAM" id="MobiDB-lite"/>
    </source>
</evidence>
<sequence>MVTSGTTRSPRGFWLEPAGRTSRAGHQRRWTGKSLRGTFGRTGGAGVHLLAACTHDTGLVVGQRMVTPGQSELVWFPAVLDQLELDGDRLRWVRDVTYREGRSRLRTHTAPRAMASLRNLAITALHSTGHSNIAQALRAMTRPLTLLGIPRSTAPRQPHPSQGGGDAPSVNSIGGMGPELGNQGRSRCERTVRTGSTRSVELRLA</sequence>
<evidence type="ECO:0000313" key="3">
    <source>
        <dbReference type="Proteomes" id="UP000192674"/>
    </source>
</evidence>